<organism evidence="2 3">
    <name type="scientific">Candidatus Tidjanibacter faecipullorum</name>
    <dbReference type="NCBI Taxonomy" id="2838766"/>
    <lineage>
        <taxon>Bacteria</taxon>
        <taxon>Pseudomonadati</taxon>
        <taxon>Bacteroidota</taxon>
        <taxon>Bacteroidia</taxon>
        <taxon>Bacteroidales</taxon>
        <taxon>Rikenellaceae</taxon>
        <taxon>Tidjanibacter</taxon>
    </lineage>
</organism>
<feature type="non-terminal residue" evidence="2">
    <location>
        <position position="74"/>
    </location>
</feature>
<evidence type="ECO:0000256" key="1">
    <source>
        <dbReference type="SAM" id="Phobius"/>
    </source>
</evidence>
<reference evidence="2" key="1">
    <citation type="journal article" date="2021" name="PeerJ">
        <title>Extensive microbial diversity within the chicken gut microbiome revealed by metagenomics and culture.</title>
        <authorList>
            <person name="Gilroy R."/>
            <person name="Ravi A."/>
            <person name="Getino M."/>
            <person name="Pursley I."/>
            <person name="Horton D.L."/>
            <person name="Alikhan N.F."/>
            <person name="Baker D."/>
            <person name="Gharbi K."/>
            <person name="Hall N."/>
            <person name="Watson M."/>
            <person name="Adriaenssens E.M."/>
            <person name="Foster-Nyarko E."/>
            <person name="Jarju S."/>
            <person name="Secka A."/>
            <person name="Antonio M."/>
            <person name="Oren A."/>
            <person name="Chaudhuri R.R."/>
            <person name="La Ragione R."/>
            <person name="Hildebrand F."/>
            <person name="Pallen M.J."/>
        </authorList>
    </citation>
    <scope>NUCLEOTIDE SEQUENCE</scope>
    <source>
        <strain evidence="2">ChiHjej11B10-19426</strain>
    </source>
</reference>
<accession>A0A9D2DDL8</accession>
<keyword evidence="1" id="KW-1133">Transmembrane helix</keyword>
<dbReference type="EMBL" id="DXCC01000009">
    <property type="protein sequence ID" value="HIZ14934.1"/>
    <property type="molecule type" value="Genomic_DNA"/>
</dbReference>
<dbReference type="Proteomes" id="UP000824014">
    <property type="component" value="Unassembled WGS sequence"/>
</dbReference>
<evidence type="ECO:0000313" key="3">
    <source>
        <dbReference type="Proteomes" id="UP000824014"/>
    </source>
</evidence>
<evidence type="ECO:0000313" key="2">
    <source>
        <dbReference type="EMBL" id="HIZ14934.1"/>
    </source>
</evidence>
<dbReference type="AlphaFoldDB" id="A0A9D2DDL8"/>
<gene>
    <name evidence="2" type="ORF">H9816_03355</name>
</gene>
<name>A0A9D2DDL8_9BACT</name>
<reference evidence="2" key="2">
    <citation type="submission" date="2021-04" db="EMBL/GenBank/DDBJ databases">
        <authorList>
            <person name="Gilroy R."/>
        </authorList>
    </citation>
    <scope>NUCLEOTIDE SEQUENCE</scope>
    <source>
        <strain evidence="2">ChiHjej11B10-19426</strain>
    </source>
</reference>
<proteinExistence type="predicted"/>
<feature type="transmembrane region" description="Helical" evidence="1">
    <location>
        <begin position="12"/>
        <end position="35"/>
    </location>
</feature>
<comment type="caution">
    <text evidence="2">The sequence shown here is derived from an EMBL/GenBank/DDBJ whole genome shotgun (WGS) entry which is preliminary data.</text>
</comment>
<keyword evidence="1" id="KW-0472">Membrane</keyword>
<protein>
    <submittedName>
        <fullName evidence="2">Phosphate ABC transporter permease subunit PstC</fullName>
    </submittedName>
</protein>
<keyword evidence="1" id="KW-0812">Transmembrane</keyword>
<sequence length="74" mass="8539">MKKLRKIFERIVESILTVSGAITTITILLITVFLFREGFGLFRSSEIEQGYRLCLNADNPVEKLSSRQIMQIFD</sequence>